<dbReference type="AlphaFoldDB" id="A0A918K5K5"/>
<evidence type="ECO:0000256" key="1">
    <source>
        <dbReference type="SAM" id="MobiDB-lite"/>
    </source>
</evidence>
<feature type="compositionally biased region" description="Basic and acidic residues" evidence="1">
    <location>
        <begin position="228"/>
        <end position="241"/>
    </location>
</feature>
<feature type="compositionally biased region" description="Basic and acidic residues" evidence="1">
    <location>
        <begin position="634"/>
        <end position="651"/>
    </location>
</feature>
<feature type="compositionally biased region" description="Pro residues" evidence="1">
    <location>
        <begin position="102"/>
        <end position="141"/>
    </location>
</feature>
<keyword evidence="3" id="KW-1185">Reference proteome</keyword>
<feature type="compositionally biased region" description="Basic and acidic residues" evidence="1">
    <location>
        <begin position="41"/>
        <end position="68"/>
    </location>
</feature>
<organism evidence="2 3">
    <name type="scientific">Streptomyces fructofermentans</name>
    <dbReference type="NCBI Taxonomy" id="152141"/>
    <lineage>
        <taxon>Bacteria</taxon>
        <taxon>Bacillati</taxon>
        <taxon>Actinomycetota</taxon>
        <taxon>Actinomycetes</taxon>
        <taxon>Kitasatosporales</taxon>
        <taxon>Streptomycetaceae</taxon>
        <taxon>Streptomyces</taxon>
    </lineage>
</organism>
<feature type="region of interest" description="Disordered" evidence="1">
    <location>
        <begin position="1"/>
        <end position="409"/>
    </location>
</feature>
<feature type="compositionally biased region" description="Pro residues" evidence="1">
    <location>
        <begin position="322"/>
        <end position="331"/>
    </location>
</feature>
<evidence type="ECO:0000313" key="3">
    <source>
        <dbReference type="Proteomes" id="UP000645555"/>
    </source>
</evidence>
<reference evidence="2" key="2">
    <citation type="submission" date="2020-09" db="EMBL/GenBank/DDBJ databases">
        <authorList>
            <person name="Sun Q."/>
            <person name="Ohkuma M."/>
        </authorList>
    </citation>
    <scope>NUCLEOTIDE SEQUENCE</scope>
    <source>
        <strain evidence="2">JCM 4956</strain>
    </source>
</reference>
<dbReference type="EMBL" id="BMWD01000004">
    <property type="protein sequence ID" value="GGX49134.1"/>
    <property type="molecule type" value="Genomic_DNA"/>
</dbReference>
<feature type="compositionally biased region" description="Low complexity" evidence="1">
    <location>
        <begin position="332"/>
        <end position="347"/>
    </location>
</feature>
<name>A0A918K5K5_9ACTN</name>
<accession>A0A918K5K5</accession>
<dbReference type="Proteomes" id="UP000645555">
    <property type="component" value="Unassembled WGS sequence"/>
</dbReference>
<comment type="caution">
    <text evidence="2">The sequence shown here is derived from an EMBL/GenBank/DDBJ whole genome shotgun (WGS) entry which is preliminary data.</text>
</comment>
<protein>
    <submittedName>
        <fullName evidence="2">Uncharacterized protein</fullName>
    </submittedName>
</protein>
<proteinExistence type="predicted"/>
<feature type="region of interest" description="Disordered" evidence="1">
    <location>
        <begin position="611"/>
        <end position="659"/>
    </location>
</feature>
<gene>
    <name evidence="2" type="ORF">GCM10010515_15310</name>
</gene>
<feature type="compositionally biased region" description="Pro residues" evidence="1">
    <location>
        <begin position="11"/>
        <end position="21"/>
    </location>
</feature>
<feature type="compositionally biased region" description="Pro residues" evidence="1">
    <location>
        <begin position="380"/>
        <end position="406"/>
    </location>
</feature>
<sequence>MSTEARRASHPPHPSTPPGPPSAGESADRPDGSQESGSTEAARRPDGTRAQDGTDEHAPGPRTAREPDGPAPWQHRPGAAPRPGAPDTPPEARFPSLRPTGEQPPSPRTPPPPPASARFPDTPPPASPRRPDAPPRPSTDPRPPRTDFWGTGLPPRPAGDPRGPGQGAAPGTVPPRPATGPGTAPHTSRGAGLPPRPATGPRVPRPEGGERSAPPGPATAPGTAPGASRERAAVRPPRRPEGPPLPPAPATAQPSAPGTREPRAVPTSAPVGTGSTAGRADAFDTDGRAGRPIPPRPSTLHPAARRTAAPSEDTTRLRTLPAGPPAAPRTPPSASRTPPAGARPPGGESFTDPSWPAPYARSPEVRSPEVRNPGAQAPAPGIPAPRPFDSFPPPGAFDPEPGPPAAAPRRRSRVVAAAACVVLGLGLIGGAATGSWLTGDGTDGDGRRNAFAAAGDLWHSSPVDKLFPPTVRGEGAGPGGSDRVWTRVAVAPDSGCKKAFDPLLRKALAPVGCLRLLRATYTDATRSHVTTVGLLFTKADSAAMAALRTRFEKQGLDRRRDLMPRPYAPADGAAAGFGDGQRASWTLSVLTDAPVVVYAVSGFADGRTVGEPLPAEDAMKADSTKSPAQAGLGHDARGLADRVERSLRKSVDPAGEEPS</sequence>
<evidence type="ECO:0000313" key="2">
    <source>
        <dbReference type="EMBL" id="GGX49134.1"/>
    </source>
</evidence>
<reference evidence="2" key="1">
    <citation type="journal article" date="2014" name="Int. J. Syst. Evol. Microbiol.">
        <title>Complete genome sequence of Corynebacterium casei LMG S-19264T (=DSM 44701T), isolated from a smear-ripened cheese.</title>
        <authorList>
            <consortium name="US DOE Joint Genome Institute (JGI-PGF)"/>
            <person name="Walter F."/>
            <person name="Albersmeier A."/>
            <person name="Kalinowski J."/>
            <person name="Ruckert C."/>
        </authorList>
    </citation>
    <scope>NUCLEOTIDE SEQUENCE</scope>
    <source>
        <strain evidence="2">JCM 4956</strain>
    </source>
</reference>
<feature type="region of interest" description="Disordered" evidence="1">
    <location>
        <begin position="463"/>
        <end position="482"/>
    </location>
</feature>